<name>A0A2G8SBY5_9APHY</name>
<sequence>MSCDPDFTFSIDGHNMTVIEADAINHEALVVDSIHIFAGQRYSFVLTADQDIDNYWMRALPNIGTTSFDGGVNSAILRYSGAADIEPTTSETTSVLALNETDLVPLENLTPPGTAEVGGVDYALNLNFGFNGTEFFINDVAFVPPSVPALLQILSGTVAAADLLPSGSYYSLPSNSSIEISFSMDAADAPGAPHPFHLHGHSFYVVRSAGQTDYNFVNPPSATS</sequence>
<dbReference type="PANTHER" id="PTHR11709">
    <property type="entry name" value="MULTI-COPPER OXIDASE"/>
    <property type="match status" value="1"/>
</dbReference>
<dbReference type="InterPro" id="IPR001117">
    <property type="entry name" value="Cu-oxidase_2nd"/>
</dbReference>
<reference evidence="15 16" key="1">
    <citation type="journal article" date="2015" name="Sci. Rep.">
        <title>Chromosome-level genome map provides insights into diverse defense mechanisms in the medicinal fungus Ganoderma sinense.</title>
        <authorList>
            <person name="Zhu Y."/>
            <person name="Xu J."/>
            <person name="Sun C."/>
            <person name="Zhou S."/>
            <person name="Xu H."/>
            <person name="Nelson D.R."/>
            <person name="Qian J."/>
            <person name="Song J."/>
            <person name="Luo H."/>
            <person name="Xiang L."/>
            <person name="Li Y."/>
            <person name="Xu Z."/>
            <person name="Ji A."/>
            <person name="Wang L."/>
            <person name="Lu S."/>
            <person name="Hayward A."/>
            <person name="Sun W."/>
            <person name="Li X."/>
            <person name="Schwartz D.C."/>
            <person name="Wang Y."/>
            <person name="Chen S."/>
        </authorList>
    </citation>
    <scope>NUCLEOTIDE SEQUENCE [LARGE SCALE GENOMIC DNA]</scope>
    <source>
        <strain evidence="15 16">ZZ0214-1</strain>
    </source>
</reference>
<evidence type="ECO:0000256" key="5">
    <source>
        <dbReference type="ARBA" id="ARBA00012297"/>
    </source>
</evidence>
<comment type="cofactor">
    <cofactor evidence="2">
        <name>Cu cation</name>
        <dbReference type="ChEBI" id="CHEBI:23378"/>
    </cofactor>
</comment>
<dbReference type="Proteomes" id="UP000230002">
    <property type="component" value="Unassembled WGS sequence"/>
</dbReference>
<keyword evidence="7" id="KW-0479">Metal-binding</keyword>
<keyword evidence="10" id="KW-1015">Disulfide bond</keyword>
<accession>A0A2G8SBY5</accession>
<dbReference type="Pfam" id="PF07731">
    <property type="entry name" value="Cu-oxidase_2"/>
    <property type="match status" value="1"/>
</dbReference>
<evidence type="ECO:0000256" key="6">
    <source>
        <dbReference type="ARBA" id="ARBA00022525"/>
    </source>
</evidence>
<evidence type="ECO:0000256" key="4">
    <source>
        <dbReference type="ARBA" id="ARBA00010609"/>
    </source>
</evidence>
<dbReference type="GO" id="GO:0005507">
    <property type="term" value="F:copper ion binding"/>
    <property type="evidence" value="ECO:0007669"/>
    <property type="project" value="InterPro"/>
</dbReference>
<dbReference type="Pfam" id="PF00394">
    <property type="entry name" value="Cu-oxidase"/>
    <property type="match status" value="1"/>
</dbReference>
<dbReference type="STRING" id="1077348.A0A2G8SBY5"/>
<evidence type="ECO:0000256" key="3">
    <source>
        <dbReference type="ARBA" id="ARBA00004613"/>
    </source>
</evidence>
<feature type="domain" description="Plastocyanin-like" evidence="14">
    <location>
        <begin position="143"/>
        <end position="221"/>
    </location>
</feature>
<dbReference type="OrthoDB" id="2121828at2759"/>
<keyword evidence="6" id="KW-0964">Secreted</keyword>
<gene>
    <name evidence="15" type="ORF">GSI_05951</name>
</gene>
<feature type="domain" description="Plastocyanin-like" evidence="13">
    <location>
        <begin position="2"/>
        <end position="82"/>
    </location>
</feature>
<comment type="similarity">
    <text evidence="4">Belongs to the multicopper oxidase family.</text>
</comment>
<dbReference type="PANTHER" id="PTHR11709:SF394">
    <property type="entry name" value="FI03373P-RELATED"/>
    <property type="match status" value="1"/>
</dbReference>
<evidence type="ECO:0000256" key="12">
    <source>
        <dbReference type="ARBA" id="ARBA00023185"/>
    </source>
</evidence>
<dbReference type="GO" id="GO:0046274">
    <property type="term" value="P:lignin catabolic process"/>
    <property type="evidence" value="ECO:0007669"/>
    <property type="project" value="UniProtKB-KW"/>
</dbReference>
<dbReference type="EMBL" id="AYKW01000012">
    <property type="protein sequence ID" value="PIL31253.1"/>
    <property type="molecule type" value="Genomic_DNA"/>
</dbReference>
<evidence type="ECO:0000313" key="15">
    <source>
        <dbReference type="EMBL" id="PIL31253.1"/>
    </source>
</evidence>
<keyword evidence="16" id="KW-1185">Reference proteome</keyword>
<keyword evidence="12" id="KW-0439">Lignin degradation</keyword>
<dbReference type="EC" id="1.10.3.2" evidence="5"/>
<keyword evidence="8" id="KW-0560">Oxidoreductase</keyword>
<evidence type="ECO:0000256" key="8">
    <source>
        <dbReference type="ARBA" id="ARBA00023002"/>
    </source>
</evidence>
<evidence type="ECO:0000259" key="14">
    <source>
        <dbReference type="Pfam" id="PF07731"/>
    </source>
</evidence>
<evidence type="ECO:0000313" key="16">
    <source>
        <dbReference type="Proteomes" id="UP000230002"/>
    </source>
</evidence>
<comment type="subcellular location">
    <subcellularLocation>
        <location evidence="3">Secreted</location>
    </subcellularLocation>
</comment>
<dbReference type="FunFam" id="2.60.40.420:FF:000045">
    <property type="entry name" value="Laccase 2"/>
    <property type="match status" value="1"/>
</dbReference>
<evidence type="ECO:0000259" key="13">
    <source>
        <dbReference type="Pfam" id="PF00394"/>
    </source>
</evidence>
<comment type="catalytic activity">
    <reaction evidence="1">
        <text>4 hydroquinone + O2 = 4 benzosemiquinone + 2 H2O</text>
        <dbReference type="Rhea" id="RHEA:11276"/>
        <dbReference type="ChEBI" id="CHEBI:15377"/>
        <dbReference type="ChEBI" id="CHEBI:15379"/>
        <dbReference type="ChEBI" id="CHEBI:17594"/>
        <dbReference type="ChEBI" id="CHEBI:17977"/>
        <dbReference type="EC" id="1.10.3.2"/>
    </reaction>
</comment>
<proteinExistence type="inferred from homology"/>
<evidence type="ECO:0000256" key="10">
    <source>
        <dbReference type="ARBA" id="ARBA00023157"/>
    </source>
</evidence>
<comment type="caution">
    <text evidence="15">The sequence shown here is derived from an EMBL/GenBank/DDBJ whole genome shotgun (WGS) entry which is preliminary data.</text>
</comment>
<dbReference type="Gene3D" id="2.60.40.420">
    <property type="entry name" value="Cupredoxins - blue copper proteins"/>
    <property type="match status" value="2"/>
</dbReference>
<evidence type="ECO:0000256" key="9">
    <source>
        <dbReference type="ARBA" id="ARBA00023008"/>
    </source>
</evidence>
<dbReference type="SUPFAM" id="SSF49503">
    <property type="entry name" value="Cupredoxins"/>
    <property type="match status" value="2"/>
</dbReference>
<dbReference type="GO" id="GO:0052716">
    <property type="term" value="F:hydroquinone:oxygen oxidoreductase activity"/>
    <property type="evidence" value="ECO:0007669"/>
    <property type="project" value="UniProtKB-EC"/>
</dbReference>
<keyword evidence="11" id="KW-0325">Glycoprotein</keyword>
<dbReference type="InterPro" id="IPR045087">
    <property type="entry name" value="Cu-oxidase_fam"/>
</dbReference>
<dbReference type="AlphaFoldDB" id="A0A2G8SBY5"/>
<evidence type="ECO:0000256" key="7">
    <source>
        <dbReference type="ARBA" id="ARBA00022723"/>
    </source>
</evidence>
<organism evidence="15 16">
    <name type="scientific">Ganoderma sinense ZZ0214-1</name>
    <dbReference type="NCBI Taxonomy" id="1077348"/>
    <lineage>
        <taxon>Eukaryota</taxon>
        <taxon>Fungi</taxon>
        <taxon>Dikarya</taxon>
        <taxon>Basidiomycota</taxon>
        <taxon>Agaricomycotina</taxon>
        <taxon>Agaricomycetes</taxon>
        <taxon>Polyporales</taxon>
        <taxon>Polyporaceae</taxon>
        <taxon>Ganoderma</taxon>
    </lineage>
</organism>
<evidence type="ECO:0000256" key="1">
    <source>
        <dbReference type="ARBA" id="ARBA00000349"/>
    </source>
</evidence>
<dbReference type="GO" id="GO:0005576">
    <property type="term" value="C:extracellular region"/>
    <property type="evidence" value="ECO:0007669"/>
    <property type="project" value="UniProtKB-SubCell"/>
</dbReference>
<dbReference type="InterPro" id="IPR011706">
    <property type="entry name" value="Cu-oxidase_C"/>
</dbReference>
<dbReference type="InterPro" id="IPR008972">
    <property type="entry name" value="Cupredoxin"/>
</dbReference>
<evidence type="ECO:0000256" key="2">
    <source>
        <dbReference type="ARBA" id="ARBA00001935"/>
    </source>
</evidence>
<keyword evidence="9" id="KW-0186">Copper</keyword>
<evidence type="ECO:0000256" key="11">
    <source>
        <dbReference type="ARBA" id="ARBA00023180"/>
    </source>
</evidence>
<protein>
    <recommendedName>
        <fullName evidence="5">laccase</fullName>
        <ecNumber evidence="5">1.10.3.2</ecNumber>
    </recommendedName>
</protein>